<feature type="transmembrane region" description="Helical" evidence="6">
    <location>
        <begin position="389"/>
        <end position="406"/>
    </location>
</feature>
<reference evidence="8 9" key="1">
    <citation type="submission" date="2019-03" db="EMBL/GenBank/DDBJ databases">
        <title>Metabolic potential of uncultured bacteria and archaea associated with petroleum seepage in deep-sea sediments.</title>
        <authorList>
            <person name="Dong X."/>
            <person name="Hubert C."/>
        </authorList>
    </citation>
    <scope>NUCLEOTIDE SEQUENCE [LARGE SCALE GENOMIC DNA]</scope>
    <source>
        <strain evidence="8">E44_bin7</strain>
    </source>
</reference>
<feature type="transmembrane region" description="Helical" evidence="6">
    <location>
        <begin position="693"/>
        <end position="713"/>
    </location>
</feature>
<dbReference type="Pfam" id="PF03176">
    <property type="entry name" value="MMPL"/>
    <property type="match status" value="2"/>
</dbReference>
<keyword evidence="2" id="KW-1003">Cell membrane</keyword>
<dbReference type="PANTHER" id="PTHR33406">
    <property type="entry name" value="MEMBRANE PROTEIN MJ1562-RELATED"/>
    <property type="match status" value="1"/>
</dbReference>
<dbReference type="GO" id="GO:0005886">
    <property type="term" value="C:plasma membrane"/>
    <property type="evidence" value="ECO:0007669"/>
    <property type="project" value="UniProtKB-SubCell"/>
</dbReference>
<feature type="non-terminal residue" evidence="8">
    <location>
        <position position="746"/>
    </location>
</feature>
<keyword evidence="3 6" id="KW-0812">Transmembrane</keyword>
<evidence type="ECO:0000256" key="1">
    <source>
        <dbReference type="ARBA" id="ARBA00004651"/>
    </source>
</evidence>
<evidence type="ECO:0000256" key="2">
    <source>
        <dbReference type="ARBA" id="ARBA00022475"/>
    </source>
</evidence>
<dbReference type="Gene3D" id="1.20.1640.10">
    <property type="entry name" value="Multidrug efflux transporter AcrB transmembrane domain"/>
    <property type="match status" value="2"/>
</dbReference>
<comment type="caution">
    <text evidence="8">The sequence shown here is derived from an EMBL/GenBank/DDBJ whole genome shotgun (WGS) entry which is preliminary data.</text>
</comment>
<dbReference type="InterPro" id="IPR004869">
    <property type="entry name" value="MMPL_dom"/>
</dbReference>
<comment type="subcellular location">
    <subcellularLocation>
        <location evidence="1">Cell membrane</location>
        <topology evidence="1">Multi-pass membrane protein</topology>
    </subcellularLocation>
</comment>
<feature type="transmembrane region" description="Helical" evidence="6">
    <location>
        <begin position="12"/>
        <end position="30"/>
    </location>
</feature>
<gene>
    <name evidence="8" type="ORF">E3J84_05040</name>
</gene>
<feature type="domain" description="SSD" evidence="7">
    <location>
        <begin position="238"/>
        <end position="359"/>
    </location>
</feature>
<feature type="transmembrane region" description="Helical" evidence="6">
    <location>
        <begin position="303"/>
        <end position="328"/>
    </location>
</feature>
<feature type="transmembrane region" description="Helical" evidence="6">
    <location>
        <begin position="211"/>
        <end position="228"/>
    </location>
</feature>
<dbReference type="InterPro" id="IPR050545">
    <property type="entry name" value="Mycobact_MmpL"/>
</dbReference>
<feature type="transmembrane region" description="Helical" evidence="6">
    <location>
        <begin position="595"/>
        <end position="614"/>
    </location>
</feature>
<evidence type="ECO:0000256" key="4">
    <source>
        <dbReference type="ARBA" id="ARBA00022989"/>
    </source>
</evidence>
<dbReference type="PROSITE" id="PS50156">
    <property type="entry name" value="SSD"/>
    <property type="match status" value="2"/>
</dbReference>
<feature type="domain" description="SSD" evidence="7">
    <location>
        <begin position="620"/>
        <end position="744"/>
    </location>
</feature>
<dbReference type="AlphaFoldDB" id="A0A523RUR6"/>
<evidence type="ECO:0000313" key="9">
    <source>
        <dbReference type="Proteomes" id="UP000316360"/>
    </source>
</evidence>
<protein>
    <recommendedName>
        <fullName evidence="7">SSD domain-containing protein</fullName>
    </recommendedName>
</protein>
<accession>A0A523RUR6</accession>
<keyword evidence="4 6" id="KW-1133">Transmembrane helix</keyword>
<organism evidence="8 9">
    <name type="scientific">Aerophobetes bacterium</name>
    <dbReference type="NCBI Taxonomy" id="2030807"/>
    <lineage>
        <taxon>Bacteria</taxon>
        <taxon>Candidatus Aerophobota</taxon>
    </lineage>
</organism>
<proteinExistence type="predicted"/>
<dbReference type="Proteomes" id="UP000316360">
    <property type="component" value="Unassembled WGS sequence"/>
</dbReference>
<feature type="transmembrane region" description="Helical" evidence="6">
    <location>
        <begin position="719"/>
        <end position="744"/>
    </location>
</feature>
<dbReference type="PANTHER" id="PTHR33406:SF12">
    <property type="entry name" value="BLR2997 PROTEIN"/>
    <property type="match status" value="1"/>
</dbReference>
<evidence type="ECO:0000256" key="5">
    <source>
        <dbReference type="ARBA" id="ARBA00023136"/>
    </source>
</evidence>
<sequence length="746" mass="83774">MERLAKTLYRFRFFSLGLVIAITIIFGSLIKIEMDNSLKAWFSATDPDYIVYEDYRDTFGGGRVLIVALRSEDIFSLDVLNFIKQKTEEFEDLLRVKRVHSLANANKVIGTSEGIEINPLLSELEENNLQRIKKHALEDEIFRDYLVSHDGKFTTIVITFEDMASGEIDKSFRQAEEIAYKGKPENIEVFFSGDMRIYFEFNRFTKQNQKIFPLLVIPILCILIFVLFRSLSKVLIILLVIGMSICWALGFYSVLGFTSNVVTGMLIPLVIILSVATSIHIIEYFGEARRNHNKKEAFIKTMTYITIPCFITSITTAFGLLSLSISHIDAVKHFGIGSAAGIVFAFFISIVIVPLFLTLLSSNKKTKKGQGWEHFLNGISKFNERRFKYILVGAVLGFIFFCWGITKVKIETNQIEWFPKKEDCYRSAMLLDKNLSGIGDMEIVLKGEEDALKDPDILKGMDYLSLEIEKLPRVKKVISLADYVKIINKALKEDNPEYYKIPESKSLIAQELFLFTLSDDGRAELDNIVTPDYSQGRIAVKTESMPSQASVILGSLLKKMAKETFSGTGIGVTLTGTTYLYNLMTKYLLESQIRGFSLAFLSVIGVLFIAFWSVKYGGLSIIPNLLPIIFIIGIMGWSGITLNTGTVMVASVALGIVVDDTIHFISRFRKELRSNRSPVQNALRETTASVGKAIIFTSVINVAGFLVLLISGFQPTREFGMLIALTLFFAIIGDILVLPSVIIATR</sequence>
<dbReference type="SUPFAM" id="SSF82866">
    <property type="entry name" value="Multidrug efflux transporter AcrB transmembrane domain"/>
    <property type="match status" value="2"/>
</dbReference>
<feature type="transmembrane region" description="Helical" evidence="6">
    <location>
        <begin position="334"/>
        <end position="360"/>
    </location>
</feature>
<evidence type="ECO:0000259" key="7">
    <source>
        <dbReference type="PROSITE" id="PS50156"/>
    </source>
</evidence>
<keyword evidence="5 6" id="KW-0472">Membrane</keyword>
<evidence type="ECO:0000313" key="8">
    <source>
        <dbReference type="EMBL" id="TET09540.1"/>
    </source>
</evidence>
<feature type="transmembrane region" description="Helical" evidence="6">
    <location>
        <begin position="235"/>
        <end position="255"/>
    </location>
</feature>
<evidence type="ECO:0000256" key="6">
    <source>
        <dbReference type="SAM" id="Phobius"/>
    </source>
</evidence>
<feature type="transmembrane region" description="Helical" evidence="6">
    <location>
        <begin position="621"/>
        <end position="640"/>
    </location>
</feature>
<name>A0A523RUR6_UNCAE</name>
<dbReference type="EMBL" id="SOKJ01000284">
    <property type="protein sequence ID" value="TET09540.1"/>
    <property type="molecule type" value="Genomic_DNA"/>
</dbReference>
<dbReference type="InterPro" id="IPR000731">
    <property type="entry name" value="SSD"/>
</dbReference>
<evidence type="ECO:0000256" key="3">
    <source>
        <dbReference type="ARBA" id="ARBA00022692"/>
    </source>
</evidence>
<feature type="transmembrane region" description="Helical" evidence="6">
    <location>
        <begin position="261"/>
        <end position="282"/>
    </location>
</feature>